<keyword evidence="2" id="KW-1185">Reference proteome</keyword>
<accession>A0A2Z7BFM4</accession>
<protein>
    <submittedName>
        <fullName evidence="1">Histone-lysine N-methyltransferase SUVR2-like</fullName>
    </submittedName>
</protein>
<dbReference type="Proteomes" id="UP000250235">
    <property type="component" value="Unassembled WGS sequence"/>
</dbReference>
<name>A0A2Z7BFM4_9LAMI</name>
<sequence length="73" mass="8809">MKEMQVSGKKEKKVLQNVKRLWHRQQMVTKERERTLADEPVCPFQIGRDHVVVDELHTLRSNRRDLFPIPDMR</sequence>
<keyword evidence="1" id="KW-0489">Methyltransferase</keyword>
<gene>
    <name evidence="1" type="ORF">F511_37387</name>
</gene>
<evidence type="ECO:0000313" key="1">
    <source>
        <dbReference type="EMBL" id="KZV30781.1"/>
    </source>
</evidence>
<dbReference type="GO" id="GO:0008168">
    <property type="term" value="F:methyltransferase activity"/>
    <property type="evidence" value="ECO:0007669"/>
    <property type="project" value="UniProtKB-KW"/>
</dbReference>
<proteinExistence type="predicted"/>
<keyword evidence="1" id="KW-0808">Transferase</keyword>
<dbReference type="EMBL" id="KV007836">
    <property type="protein sequence ID" value="KZV30781.1"/>
    <property type="molecule type" value="Genomic_DNA"/>
</dbReference>
<dbReference type="GO" id="GO:0032259">
    <property type="term" value="P:methylation"/>
    <property type="evidence" value="ECO:0007669"/>
    <property type="project" value="UniProtKB-KW"/>
</dbReference>
<organism evidence="1 2">
    <name type="scientific">Dorcoceras hygrometricum</name>
    <dbReference type="NCBI Taxonomy" id="472368"/>
    <lineage>
        <taxon>Eukaryota</taxon>
        <taxon>Viridiplantae</taxon>
        <taxon>Streptophyta</taxon>
        <taxon>Embryophyta</taxon>
        <taxon>Tracheophyta</taxon>
        <taxon>Spermatophyta</taxon>
        <taxon>Magnoliopsida</taxon>
        <taxon>eudicotyledons</taxon>
        <taxon>Gunneridae</taxon>
        <taxon>Pentapetalae</taxon>
        <taxon>asterids</taxon>
        <taxon>lamiids</taxon>
        <taxon>Lamiales</taxon>
        <taxon>Gesneriaceae</taxon>
        <taxon>Didymocarpoideae</taxon>
        <taxon>Trichosporeae</taxon>
        <taxon>Loxocarpinae</taxon>
        <taxon>Dorcoceras</taxon>
    </lineage>
</organism>
<evidence type="ECO:0000313" key="2">
    <source>
        <dbReference type="Proteomes" id="UP000250235"/>
    </source>
</evidence>
<reference evidence="1 2" key="1">
    <citation type="journal article" date="2015" name="Proc. Natl. Acad. Sci. U.S.A.">
        <title>The resurrection genome of Boea hygrometrica: A blueprint for survival of dehydration.</title>
        <authorList>
            <person name="Xiao L."/>
            <person name="Yang G."/>
            <person name="Zhang L."/>
            <person name="Yang X."/>
            <person name="Zhao S."/>
            <person name="Ji Z."/>
            <person name="Zhou Q."/>
            <person name="Hu M."/>
            <person name="Wang Y."/>
            <person name="Chen M."/>
            <person name="Xu Y."/>
            <person name="Jin H."/>
            <person name="Xiao X."/>
            <person name="Hu G."/>
            <person name="Bao F."/>
            <person name="Hu Y."/>
            <person name="Wan P."/>
            <person name="Li L."/>
            <person name="Deng X."/>
            <person name="Kuang T."/>
            <person name="Xiang C."/>
            <person name="Zhu J.K."/>
            <person name="Oliver M.J."/>
            <person name="He Y."/>
        </authorList>
    </citation>
    <scope>NUCLEOTIDE SEQUENCE [LARGE SCALE GENOMIC DNA]</scope>
    <source>
        <strain evidence="2">cv. XS01</strain>
    </source>
</reference>
<dbReference type="AlphaFoldDB" id="A0A2Z7BFM4"/>